<gene>
    <name evidence="1" type="ORF">C7B82_23920</name>
</gene>
<reference evidence="2" key="1">
    <citation type="submission" date="2018-02" db="EMBL/GenBank/DDBJ databases">
        <authorList>
            <person name="Moore K."/>
            <person name="Momper L."/>
        </authorList>
    </citation>
    <scope>NUCLEOTIDE SEQUENCE [LARGE SCALE GENOMIC DNA]</scope>
    <source>
        <strain evidence="2">ULC18</strain>
    </source>
</reference>
<name>A0A2T1DY18_9CYAN</name>
<comment type="caution">
    <text evidence="1">The sequence shown here is derived from an EMBL/GenBank/DDBJ whole genome shotgun (WGS) entry which is preliminary data.</text>
</comment>
<organism evidence="1 2">
    <name type="scientific">Stenomitos frigidus ULC18</name>
    <dbReference type="NCBI Taxonomy" id="2107698"/>
    <lineage>
        <taxon>Bacteria</taxon>
        <taxon>Bacillati</taxon>
        <taxon>Cyanobacteriota</taxon>
        <taxon>Cyanophyceae</taxon>
        <taxon>Leptolyngbyales</taxon>
        <taxon>Leptolyngbyaceae</taxon>
        <taxon>Stenomitos</taxon>
    </lineage>
</organism>
<evidence type="ECO:0000313" key="1">
    <source>
        <dbReference type="EMBL" id="PSB25380.1"/>
    </source>
</evidence>
<dbReference type="AlphaFoldDB" id="A0A2T1DY18"/>
<proteinExistence type="predicted"/>
<protein>
    <submittedName>
        <fullName evidence="1">Uncharacterized protein</fullName>
    </submittedName>
</protein>
<dbReference type="Proteomes" id="UP000239576">
    <property type="component" value="Unassembled WGS sequence"/>
</dbReference>
<reference evidence="1 2" key="2">
    <citation type="submission" date="2018-03" db="EMBL/GenBank/DDBJ databases">
        <title>The ancient ancestry and fast evolution of plastids.</title>
        <authorList>
            <person name="Moore K.R."/>
            <person name="Magnabosco C."/>
            <person name="Momper L."/>
            <person name="Gold D.A."/>
            <person name="Bosak T."/>
            <person name="Fournier G.P."/>
        </authorList>
    </citation>
    <scope>NUCLEOTIDE SEQUENCE [LARGE SCALE GENOMIC DNA]</scope>
    <source>
        <strain evidence="1 2">ULC18</strain>
    </source>
</reference>
<evidence type="ECO:0000313" key="2">
    <source>
        <dbReference type="Proteomes" id="UP000239576"/>
    </source>
</evidence>
<dbReference type="EMBL" id="PVWK01000126">
    <property type="protein sequence ID" value="PSB25380.1"/>
    <property type="molecule type" value="Genomic_DNA"/>
</dbReference>
<dbReference type="RefSeq" id="WP_106259205.1">
    <property type="nucleotide sequence ID" value="NZ_CAWNSW010000164.1"/>
</dbReference>
<sequence>MSADRTKQDLIDLVKSLAFAPTITTAQAGLALRVVDQTTQTETLIRLAAAKRTRTTMTDSR</sequence>
<accession>A0A2T1DY18</accession>
<keyword evidence="2" id="KW-1185">Reference proteome</keyword>